<evidence type="ECO:0000313" key="3">
    <source>
        <dbReference type="Proteomes" id="UP000249354"/>
    </source>
</evidence>
<accession>A0A2W4U2N6</accession>
<comment type="caution">
    <text evidence="2">The sequence shown here is derived from an EMBL/GenBank/DDBJ whole genome shotgun (WGS) entry which is preliminary data.</text>
</comment>
<name>A0A2W4U2N6_9CYAN</name>
<dbReference type="InterPro" id="IPR036365">
    <property type="entry name" value="PGBD-like_sf"/>
</dbReference>
<gene>
    <name evidence="2" type="ORF">DCF25_16270</name>
</gene>
<feature type="domain" description="Peptidoglycan binding-like" evidence="1">
    <location>
        <begin position="7"/>
        <end position="67"/>
    </location>
</feature>
<dbReference type="Pfam" id="PF01471">
    <property type="entry name" value="PG_binding_1"/>
    <property type="match status" value="2"/>
</dbReference>
<reference evidence="2 3" key="2">
    <citation type="submission" date="2018-06" db="EMBL/GenBank/DDBJ databases">
        <title>Metagenomic assembly of (sub)arctic Cyanobacteria and their associated microbiome from non-axenic cultures.</title>
        <authorList>
            <person name="Baurain D."/>
        </authorList>
    </citation>
    <scope>NUCLEOTIDE SEQUENCE [LARGE SCALE GENOMIC DNA]</scope>
    <source>
        <strain evidence="2">ULC129bin1</strain>
    </source>
</reference>
<proteinExistence type="predicted"/>
<feature type="domain" description="Peptidoglycan binding-like" evidence="1">
    <location>
        <begin position="85"/>
        <end position="140"/>
    </location>
</feature>
<organism evidence="2 3">
    <name type="scientific">Leptolyngbya foveolarum</name>
    <dbReference type="NCBI Taxonomy" id="47253"/>
    <lineage>
        <taxon>Bacteria</taxon>
        <taxon>Bacillati</taxon>
        <taxon>Cyanobacteriota</taxon>
        <taxon>Cyanophyceae</taxon>
        <taxon>Leptolyngbyales</taxon>
        <taxon>Leptolyngbyaceae</taxon>
        <taxon>Leptolyngbya group</taxon>
        <taxon>Leptolyngbya</taxon>
    </lineage>
</organism>
<dbReference type="Gene3D" id="1.10.101.10">
    <property type="entry name" value="PGBD-like superfamily/PGBD"/>
    <property type="match status" value="2"/>
</dbReference>
<sequence>MLTSSSQGPAIKQLQRHLNARLEQLDMLTHSAVQVTGVFDGDTLLAVKYLQCLGGLSVDGRVNEPTQRFIEHGTSALQTLSVGSRGTAVCAVQRSLITAQISVVADGKFKQFTELGVKRYQQIFGLVDDGIVGPKTWEKIVRSRLKTIPCIALLPNPYSVSQCDSMIQSHSVEQSALNGQL</sequence>
<dbReference type="Proteomes" id="UP000249354">
    <property type="component" value="Unassembled WGS sequence"/>
</dbReference>
<dbReference type="AlphaFoldDB" id="A0A2W4U2N6"/>
<evidence type="ECO:0000259" key="1">
    <source>
        <dbReference type="Pfam" id="PF01471"/>
    </source>
</evidence>
<reference evidence="3" key="1">
    <citation type="submission" date="2018-04" db="EMBL/GenBank/DDBJ databases">
        <authorList>
            <person name="Cornet L."/>
        </authorList>
    </citation>
    <scope>NUCLEOTIDE SEQUENCE [LARGE SCALE GENOMIC DNA]</scope>
</reference>
<dbReference type="InterPro" id="IPR002477">
    <property type="entry name" value="Peptidoglycan-bd-like"/>
</dbReference>
<evidence type="ECO:0000313" key="2">
    <source>
        <dbReference type="EMBL" id="PZO13330.1"/>
    </source>
</evidence>
<protein>
    <recommendedName>
        <fullName evidence="1">Peptidoglycan binding-like domain-containing protein</fullName>
    </recommendedName>
</protein>
<dbReference type="InterPro" id="IPR036366">
    <property type="entry name" value="PGBDSf"/>
</dbReference>
<dbReference type="EMBL" id="QBMC01000128">
    <property type="protein sequence ID" value="PZO13330.1"/>
    <property type="molecule type" value="Genomic_DNA"/>
</dbReference>
<dbReference type="SUPFAM" id="SSF47090">
    <property type="entry name" value="PGBD-like"/>
    <property type="match status" value="2"/>
</dbReference>